<evidence type="ECO:0000313" key="2">
    <source>
        <dbReference type="EMBL" id="MDD0989855.1"/>
    </source>
</evidence>
<dbReference type="Gene3D" id="3.40.50.1820">
    <property type="entry name" value="alpha/beta hydrolase"/>
    <property type="match status" value="1"/>
</dbReference>
<dbReference type="InterPro" id="IPR022742">
    <property type="entry name" value="Hydrolase_4"/>
</dbReference>
<proteinExistence type="predicted"/>
<organism evidence="2 3">
    <name type="scientific">Pseudomonas fontis</name>
    <dbReference type="NCBI Taxonomy" id="2942633"/>
    <lineage>
        <taxon>Bacteria</taxon>
        <taxon>Pseudomonadati</taxon>
        <taxon>Pseudomonadota</taxon>
        <taxon>Gammaproteobacteria</taxon>
        <taxon>Pseudomonadales</taxon>
        <taxon>Pseudomonadaceae</taxon>
        <taxon>Pseudomonas</taxon>
    </lineage>
</organism>
<gene>
    <name evidence="2" type="ORF">M5G11_04830</name>
</gene>
<dbReference type="EMBL" id="JAMDGY010000013">
    <property type="protein sequence ID" value="MDD0989855.1"/>
    <property type="molecule type" value="Genomic_DNA"/>
</dbReference>
<evidence type="ECO:0000259" key="1">
    <source>
        <dbReference type="Pfam" id="PF12146"/>
    </source>
</evidence>
<dbReference type="GO" id="GO:0016787">
    <property type="term" value="F:hydrolase activity"/>
    <property type="evidence" value="ECO:0007669"/>
    <property type="project" value="UniProtKB-KW"/>
</dbReference>
<feature type="domain" description="Serine aminopeptidase S33" evidence="1">
    <location>
        <begin position="28"/>
        <end position="140"/>
    </location>
</feature>
<dbReference type="Pfam" id="PF12146">
    <property type="entry name" value="Hydrolase_4"/>
    <property type="match status" value="1"/>
</dbReference>
<dbReference type="RefSeq" id="WP_273909436.1">
    <property type="nucleotide sequence ID" value="NZ_JAMDGX010000015.1"/>
</dbReference>
<keyword evidence="2" id="KW-0378">Hydrolase</keyword>
<dbReference type="InterPro" id="IPR029058">
    <property type="entry name" value="AB_hydrolase_fold"/>
</dbReference>
<accession>A0ABT5NNV8</accession>
<dbReference type="PANTHER" id="PTHR42103:SF2">
    <property type="entry name" value="AB HYDROLASE-1 DOMAIN-CONTAINING PROTEIN"/>
    <property type="match status" value="1"/>
</dbReference>
<dbReference type="PANTHER" id="PTHR42103">
    <property type="entry name" value="ALPHA/BETA-HYDROLASES SUPERFAMILY PROTEIN"/>
    <property type="match status" value="1"/>
</dbReference>
<dbReference type="SUPFAM" id="SSF53474">
    <property type="entry name" value="alpha/beta-Hydrolases"/>
    <property type="match status" value="1"/>
</dbReference>
<dbReference type="Proteomes" id="UP001148203">
    <property type="component" value="Unassembled WGS sequence"/>
</dbReference>
<evidence type="ECO:0000313" key="3">
    <source>
        <dbReference type="Proteomes" id="UP001148203"/>
    </source>
</evidence>
<name>A0ABT5NNV8_9PSED</name>
<keyword evidence="3" id="KW-1185">Reference proteome</keyword>
<comment type="caution">
    <text evidence="2">The sequence shown here is derived from an EMBL/GenBank/DDBJ whole genome shotgun (WGS) entry which is preliminary data.</text>
</comment>
<reference evidence="2 3" key="1">
    <citation type="submission" date="2022-05" db="EMBL/GenBank/DDBJ databases">
        <title>Novel Pseudomonas spp. Isolated from a Rainbow Trout Aquaculture Facility.</title>
        <authorList>
            <person name="Testerman T."/>
            <person name="Graf J."/>
        </authorList>
    </citation>
    <scope>NUCLEOTIDE SEQUENCE [LARGE SCALE GENOMIC DNA]</scope>
    <source>
        <strain evidence="2 3">ID681</strain>
    </source>
</reference>
<protein>
    <submittedName>
        <fullName evidence="2">Alpha/beta fold hydrolase</fullName>
    </submittedName>
</protein>
<sequence length="211" mass="22838">MLIRETPVFIDGPVGQLEALYLDVADARGMVLLCHPNPVQGGTMTNKVVSMLQRTARDAGYVTLRFNYRGVGASAGNHDMGSGEVDDAEAAVRWLLAQHPGLPLTLMGFSFGGFVATSLGGRLEADGVAIKHLFMVAPAVMRLGEHDSVPQHCALSLIQPDTDEVIDPNIVYQWSDALARPHELLKVAECGHFFHGKLTDLKDLVLPRLSN</sequence>